<organism evidence="2 3">
    <name type="scientific">Oryza sativa subsp. japonica</name>
    <name type="common">Rice</name>
    <dbReference type="NCBI Taxonomy" id="39947"/>
    <lineage>
        <taxon>Eukaryota</taxon>
        <taxon>Viridiplantae</taxon>
        <taxon>Streptophyta</taxon>
        <taxon>Embryophyta</taxon>
        <taxon>Tracheophyta</taxon>
        <taxon>Spermatophyta</taxon>
        <taxon>Magnoliopsida</taxon>
        <taxon>Liliopsida</taxon>
        <taxon>Poales</taxon>
        <taxon>Poaceae</taxon>
        <taxon>BOP clade</taxon>
        <taxon>Oryzoideae</taxon>
        <taxon>Oryzeae</taxon>
        <taxon>Oryzinae</taxon>
        <taxon>Oryza</taxon>
        <taxon>Oryza sativa</taxon>
    </lineage>
</organism>
<protein>
    <submittedName>
        <fullName evidence="2">Uncharacterized protein</fullName>
    </submittedName>
</protein>
<evidence type="ECO:0000313" key="3">
    <source>
        <dbReference type="Proteomes" id="UP000000763"/>
    </source>
</evidence>
<accession>Q6Z5E6</accession>
<sequence>MRRASGAPLFIANRDLLLVISSFFASSLRRSARESRDRIAGRSRSRQAKSSPPPCVLHHRREENERRNENEGKAGRWKLLCRRPQAADAITLVSNLKSSVLNLPAAAASRVQEQAVPMSLRVCVVLHVLCRTAVVLHAYTVTVTGQQEQANDLIFRFSTCISFFNFQF</sequence>
<reference evidence="3" key="1">
    <citation type="journal article" date="2005" name="Nature">
        <title>The map-based sequence of the rice genome.</title>
        <authorList>
            <consortium name="International rice genome sequencing project (IRGSP)"/>
            <person name="Matsumoto T."/>
            <person name="Wu J."/>
            <person name="Kanamori H."/>
            <person name="Katayose Y."/>
            <person name="Fujisawa M."/>
            <person name="Namiki N."/>
            <person name="Mizuno H."/>
            <person name="Yamamoto K."/>
            <person name="Antonio B.A."/>
            <person name="Baba T."/>
            <person name="Sakata K."/>
            <person name="Nagamura Y."/>
            <person name="Aoki H."/>
            <person name="Arikawa K."/>
            <person name="Arita K."/>
            <person name="Bito T."/>
            <person name="Chiden Y."/>
            <person name="Fujitsuka N."/>
            <person name="Fukunaka R."/>
            <person name="Hamada M."/>
            <person name="Harada C."/>
            <person name="Hayashi A."/>
            <person name="Hijishita S."/>
            <person name="Honda M."/>
            <person name="Hosokawa S."/>
            <person name="Ichikawa Y."/>
            <person name="Idonuma A."/>
            <person name="Iijima M."/>
            <person name="Ikeda M."/>
            <person name="Ikeno M."/>
            <person name="Ito K."/>
            <person name="Ito S."/>
            <person name="Ito T."/>
            <person name="Ito Y."/>
            <person name="Ito Y."/>
            <person name="Iwabuchi A."/>
            <person name="Kamiya K."/>
            <person name="Karasawa W."/>
            <person name="Kurita K."/>
            <person name="Katagiri S."/>
            <person name="Kikuta A."/>
            <person name="Kobayashi H."/>
            <person name="Kobayashi N."/>
            <person name="Machita K."/>
            <person name="Maehara T."/>
            <person name="Masukawa M."/>
            <person name="Mizubayashi T."/>
            <person name="Mukai Y."/>
            <person name="Nagasaki H."/>
            <person name="Nagata Y."/>
            <person name="Naito S."/>
            <person name="Nakashima M."/>
            <person name="Nakama Y."/>
            <person name="Nakamichi Y."/>
            <person name="Nakamura M."/>
            <person name="Meguro A."/>
            <person name="Negishi M."/>
            <person name="Ohta I."/>
            <person name="Ohta T."/>
            <person name="Okamoto M."/>
            <person name="Ono N."/>
            <person name="Saji S."/>
            <person name="Sakaguchi M."/>
            <person name="Sakai K."/>
            <person name="Shibata M."/>
            <person name="Shimokawa T."/>
            <person name="Song J."/>
            <person name="Takazaki Y."/>
            <person name="Terasawa K."/>
            <person name="Tsugane M."/>
            <person name="Tsuji K."/>
            <person name="Ueda S."/>
            <person name="Waki K."/>
            <person name="Yamagata H."/>
            <person name="Yamamoto M."/>
            <person name="Yamamoto S."/>
            <person name="Yamane H."/>
            <person name="Yoshiki S."/>
            <person name="Yoshihara R."/>
            <person name="Yukawa K."/>
            <person name="Zhong H."/>
            <person name="Yano M."/>
            <person name="Yuan Q."/>
            <person name="Ouyang S."/>
            <person name="Liu J."/>
            <person name="Jones K.M."/>
            <person name="Gansberger K."/>
            <person name="Moffat K."/>
            <person name="Hill J."/>
            <person name="Bera J."/>
            <person name="Fadrosh D."/>
            <person name="Jin S."/>
            <person name="Johri S."/>
            <person name="Kim M."/>
            <person name="Overton L."/>
            <person name="Reardon M."/>
            <person name="Tsitrin T."/>
            <person name="Vuong H."/>
            <person name="Weaver B."/>
            <person name="Ciecko A."/>
            <person name="Tallon L."/>
            <person name="Jackson J."/>
            <person name="Pai G."/>
            <person name="Aken S.V."/>
            <person name="Utterback T."/>
            <person name="Reidmuller S."/>
            <person name="Feldblyum T."/>
            <person name="Hsiao J."/>
            <person name="Zismann V."/>
            <person name="Iobst S."/>
            <person name="de Vazeille A.R."/>
            <person name="Buell C.R."/>
            <person name="Ying K."/>
            <person name="Li Y."/>
            <person name="Lu T."/>
            <person name="Huang Y."/>
            <person name="Zhao Q."/>
            <person name="Feng Q."/>
            <person name="Zhang L."/>
            <person name="Zhu J."/>
            <person name="Weng Q."/>
            <person name="Mu J."/>
            <person name="Lu Y."/>
            <person name="Fan D."/>
            <person name="Liu Y."/>
            <person name="Guan J."/>
            <person name="Zhang Y."/>
            <person name="Yu S."/>
            <person name="Liu X."/>
            <person name="Zhang Y."/>
            <person name="Hong G."/>
            <person name="Han B."/>
            <person name="Choisne N."/>
            <person name="Demange N."/>
            <person name="Orjeda G."/>
            <person name="Samain S."/>
            <person name="Cattolico L."/>
            <person name="Pelletier E."/>
            <person name="Couloux A."/>
            <person name="Segurens B."/>
            <person name="Wincker P."/>
            <person name="D'Hont A."/>
            <person name="Scarpelli C."/>
            <person name="Weissenbach J."/>
            <person name="Salanoubat M."/>
            <person name="Quetier F."/>
            <person name="Yu Y."/>
            <person name="Kim H.R."/>
            <person name="Rambo T."/>
            <person name="Currie J."/>
            <person name="Collura K."/>
            <person name="Luo M."/>
            <person name="Yang T."/>
            <person name="Ammiraju J.S.S."/>
            <person name="Engler F."/>
            <person name="Soderlund C."/>
            <person name="Wing R.A."/>
            <person name="Palmer L.E."/>
            <person name="de la Bastide M."/>
            <person name="Spiegel L."/>
            <person name="Nascimento L."/>
            <person name="Zutavern T."/>
            <person name="O'Shaughnessy A."/>
            <person name="Dike S."/>
            <person name="Dedhia N."/>
            <person name="Preston R."/>
            <person name="Balija V."/>
            <person name="McCombie W.R."/>
            <person name="Chow T."/>
            <person name="Chen H."/>
            <person name="Chung M."/>
            <person name="Chen C."/>
            <person name="Shaw J."/>
            <person name="Wu H."/>
            <person name="Hsiao K."/>
            <person name="Chao Y."/>
            <person name="Chu M."/>
            <person name="Cheng C."/>
            <person name="Hour A."/>
            <person name="Lee P."/>
            <person name="Lin S."/>
            <person name="Lin Y."/>
            <person name="Liou J."/>
            <person name="Liu S."/>
            <person name="Hsing Y."/>
            <person name="Raghuvanshi S."/>
            <person name="Mohanty A."/>
            <person name="Bharti A.K."/>
            <person name="Gaur A."/>
            <person name="Gupta V."/>
            <person name="Kumar D."/>
            <person name="Ravi V."/>
            <person name="Vij S."/>
            <person name="Kapur A."/>
            <person name="Khurana P."/>
            <person name="Khurana P."/>
            <person name="Khurana J.P."/>
            <person name="Tyagi A.K."/>
            <person name="Gaikwad K."/>
            <person name="Singh A."/>
            <person name="Dalal V."/>
            <person name="Srivastava S."/>
            <person name="Dixit A."/>
            <person name="Pal A.K."/>
            <person name="Ghazi I.A."/>
            <person name="Yadav M."/>
            <person name="Pandit A."/>
            <person name="Bhargava A."/>
            <person name="Sureshbabu K."/>
            <person name="Batra K."/>
            <person name="Sharma T.R."/>
            <person name="Mohapatra T."/>
            <person name="Singh N.K."/>
            <person name="Messing J."/>
            <person name="Nelson A.B."/>
            <person name="Fuks G."/>
            <person name="Kavchok S."/>
            <person name="Keizer G."/>
            <person name="Linton E."/>
            <person name="Llaca V."/>
            <person name="Song R."/>
            <person name="Tanyolac B."/>
            <person name="Young S."/>
            <person name="Ho-Il K."/>
            <person name="Hahn J.H."/>
            <person name="Sangsakoo G."/>
            <person name="Vanavichit A."/>
            <person name="de Mattos Luiz.A.T."/>
            <person name="Zimmer P.D."/>
            <person name="Malone G."/>
            <person name="Dellagostin O."/>
            <person name="de Oliveira A.C."/>
            <person name="Bevan M."/>
            <person name="Bancroft I."/>
            <person name="Minx P."/>
            <person name="Cordum H."/>
            <person name="Wilson R."/>
            <person name="Cheng Z."/>
            <person name="Jin W."/>
            <person name="Jiang J."/>
            <person name="Leong S.A."/>
            <person name="Iwama H."/>
            <person name="Gojobori T."/>
            <person name="Itoh T."/>
            <person name="Niimura Y."/>
            <person name="Fujii Y."/>
            <person name="Habara T."/>
            <person name="Sakai H."/>
            <person name="Sato Y."/>
            <person name="Wilson G."/>
            <person name="Kumar K."/>
            <person name="McCouch S."/>
            <person name="Juretic N."/>
            <person name="Hoen D."/>
            <person name="Wright S."/>
            <person name="Bruskiewich R."/>
            <person name="Bureau T."/>
            <person name="Miyao A."/>
            <person name="Hirochika H."/>
            <person name="Nishikawa T."/>
            <person name="Kadowaki K."/>
            <person name="Sugiura M."/>
            <person name="Burr B."/>
            <person name="Sasaki T."/>
        </authorList>
    </citation>
    <scope>NUCLEOTIDE SEQUENCE [LARGE SCALE GENOMIC DNA]</scope>
    <source>
        <strain evidence="3">cv. Nipponbare</strain>
    </source>
</reference>
<dbReference type="Proteomes" id="UP000000763">
    <property type="component" value="Chromosome 8"/>
</dbReference>
<gene>
    <name evidence="2" type="primary">B1142B04.13</name>
</gene>
<evidence type="ECO:0000256" key="1">
    <source>
        <dbReference type="SAM" id="MobiDB-lite"/>
    </source>
</evidence>
<name>Q6Z5E6_ORYSJ</name>
<feature type="compositionally biased region" description="Basic and acidic residues" evidence="1">
    <location>
        <begin position="60"/>
        <end position="71"/>
    </location>
</feature>
<dbReference type="AlphaFoldDB" id="Q6Z5E6"/>
<feature type="region of interest" description="Disordered" evidence="1">
    <location>
        <begin position="35"/>
        <end position="71"/>
    </location>
</feature>
<dbReference type="EMBL" id="AP005148">
    <property type="protein sequence ID" value="BAD10110.1"/>
    <property type="molecule type" value="Genomic_DNA"/>
</dbReference>
<reference evidence="3" key="2">
    <citation type="journal article" date="2008" name="Nucleic Acids Res.">
        <title>The rice annotation project database (RAP-DB): 2008 update.</title>
        <authorList>
            <consortium name="The rice annotation project (RAP)"/>
        </authorList>
    </citation>
    <scope>GENOME REANNOTATION</scope>
    <source>
        <strain evidence="3">cv. Nipponbare</strain>
    </source>
</reference>
<proteinExistence type="predicted"/>
<evidence type="ECO:0000313" key="2">
    <source>
        <dbReference type="EMBL" id="BAD10110.1"/>
    </source>
</evidence>